<comment type="caution">
    <text evidence="2">The sequence shown here is derived from an EMBL/GenBank/DDBJ whole genome shotgun (WGS) entry which is preliminary data.</text>
</comment>
<feature type="domain" description="EfeO-type cupredoxin-like" evidence="1">
    <location>
        <begin position="2"/>
        <end position="83"/>
    </location>
</feature>
<evidence type="ECO:0000313" key="2">
    <source>
        <dbReference type="EMBL" id="NIJ08514.1"/>
    </source>
</evidence>
<organism evidence="2 3">
    <name type="scientific">Sphingomonas vulcanisoli</name>
    <dbReference type="NCBI Taxonomy" id="1658060"/>
    <lineage>
        <taxon>Bacteria</taxon>
        <taxon>Pseudomonadati</taxon>
        <taxon>Pseudomonadota</taxon>
        <taxon>Alphaproteobacteria</taxon>
        <taxon>Sphingomonadales</taxon>
        <taxon>Sphingomonadaceae</taxon>
        <taxon>Sphingomonas</taxon>
    </lineage>
</organism>
<evidence type="ECO:0000259" key="1">
    <source>
        <dbReference type="Pfam" id="PF13473"/>
    </source>
</evidence>
<reference evidence="2 3" key="1">
    <citation type="submission" date="2020-03" db="EMBL/GenBank/DDBJ databases">
        <title>Genomic Encyclopedia of Type Strains, Phase III (KMG-III): the genomes of soil and plant-associated and newly described type strains.</title>
        <authorList>
            <person name="Whitman W."/>
        </authorList>
    </citation>
    <scope>NUCLEOTIDE SEQUENCE [LARGE SCALE GENOMIC DNA]</scope>
    <source>
        <strain evidence="2 3">CECT 8804</strain>
    </source>
</reference>
<dbReference type="InterPro" id="IPR028096">
    <property type="entry name" value="EfeO_Cupredoxin"/>
</dbReference>
<dbReference type="Pfam" id="PF13473">
    <property type="entry name" value="Cupredoxin_1"/>
    <property type="match status" value="1"/>
</dbReference>
<dbReference type="Proteomes" id="UP000727456">
    <property type="component" value="Unassembled WGS sequence"/>
</dbReference>
<dbReference type="InterPro" id="IPR008972">
    <property type="entry name" value="Cupredoxin"/>
</dbReference>
<dbReference type="SUPFAM" id="SSF49503">
    <property type="entry name" value="Cupredoxins"/>
    <property type="match status" value="1"/>
</dbReference>
<dbReference type="Gene3D" id="2.60.40.420">
    <property type="entry name" value="Cupredoxins - blue copper proteins"/>
    <property type="match status" value="1"/>
</dbReference>
<sequence>MQLVLKDHRFSPDVITIPAGQRVKIDFSNQDATADDFDSDDLHVDKDIGPHGRIAFFIGPLTPGTYAFKGELHAATAHGRVVVLPAQ</sequence>
<gene>
    <name evidence="2" type="ORF">FHS31_002131</name>
</gene>
<evidence type="ECO:0000313" key="3">
    <source>
        <dbReference type="Proteomes" id="UP000727456"/>
    </source>
</evidence>
<proteinExistence type="predicted"/>
<accession>A0ABX0TSL7</accession>
<keyword evidence="3" id="KW-1185">Reference proteome</keyword>
<name>A0ABX0TSL7_9SPHN</name>
<dbReference type="EMBL" id="JAAOZC010000004">
    <property type="protein sequence ID" value="NIJ08514.1"/>
    <property type="molecule type" value="Genomic_DNA"/>
</dbReference>
<protein>
    <submittedName>
        <fullName evidence="2">Plastocyanin</fullName>
    </submittedName>
</protein>